<reference evidence="1 2" key="1">
    <citation type="journal article" date="2017" name="Environ. Microbiol.">
        <title>Decay of the glycolytic pathway and adaptation to intranuclear parasitism within Enterocytozoonidae microsporidia.</title>
        <authorList>
            <person name="Wiredu Boakye D."/>
            <person name="Jaroenlak P."/>
            <person name="Prachumwat A."/>
            <person name="Williams T.A."/>
            <person name="Bateman K.S."/>
            <person name="Itsathitphaisarn O."/>
            <person name="Sritunyalucksana K."/>
            <person name="Paszkiewicz K.H."/>
            <person name="Moore K.A."/>
            <person name="Stentiford G.D."/>
            <person name="Williams B.A."/>
        </authorList>
    </citation>
    <scope>NUCLEOTIDE SEQUENCE [LARGE SCALE GENOMIC DNA]</scope>
    <source>
        <strain evidence="1 2">GB1</strain>
    </source>
</reference>
<keyword evidence="2" id="KW-1185">Reference proteome</keyword>
<sequence>MMTLCYDCRLETISVLRDLEMFFYHTSVQSKNDIEKFICKLKEKRLDIFLLNLIVLISV</sequence>
<name>A0A1X0QDE8_9MICR</name>
<evidence type="ECO:0000313" key="1">
    <source>
        <dbReference type="EMBL" id="ORD97806.1"/>
    </source>
</evidence>
<dbReference type="EMBL" id="LVKB01000009">
    <property type="protein sequence ID" value="ORD97806.1"/>
    <property type="molecule type" value="Genomic_DNA"/>
</dbReference>
<dbReference type="VEuPathDB" id="MicrosporidiaDB:A0H76_1155"/>
<accession>A0A1X0QDE8</accession>
<protein>
    <submittedName>
        <fullName evidence="1">Uncharacterized protein</fullName>
    </submittedName>
</protein>
<proteinExistence type="predicted"/>
<dbReference type="VEuPathDB" id="MicrosporidiaDB:HERIO_340"/>
<dbReference type="AlphaFoldDB" id="A0A1X0QDE8"/>
<gene>
    <name evidence="1" type="ORF">HERIO_340</name>
</gene>
<comment type="caution">
    <text evidence="1">The sequence shown here is derived from an EMBL/GenBank/DDBJ whole genome shotgun (WGS) entry which is preliminary data.</text>
</comment>
<organism evidence="1 2">
    <name type="scientific">Hepatospora eriocheir</name>
    <dbReference type="NCBI Taxonomy" id="1081669"/>
    <lineage>
        <taxon>Eukaryota</taxon>
        <taxon>Fungi</taxon>
        <taxon>Fungi incertae sedis</taxon>
        <taxon>Microsporidia</taxon>
        <taxon>Hepatosporidae</taxon>
        <taxon>Hepatospora</taxon>
    </lineage>
</organism>
<dbReference type="Proteomes" id="UP000192356">
    <property type="component" value="Unassembled WGS sequence"/>
</dbReference>
<evidence type="ECO:0000313" key="2">
    <source>
        <dbReference type="Proteomes" id="UP000192356"/>
    </source>
</evidence>